<evidence type="ECO:0000256" key="6">
    <source>
        <dbReference type="RuleBase" id="RU363032"/>
    </source>
</evidence>
<evidence type="ECO:0000259" key="7">
    <source>
        <dbReference type="PROSITE" id="PS50928"/>
    </source>
</evidence>
<dbReference type="RefSeq" id="WP_310501346.1">
    <property type="nucleotide sequence ID" value="NZ_JAVDSB010000013.1"/>
</dbReference>
<protein>
    <submittedName>
        <fullName evidence="8">Aldouronate transport system permease protein</fullName>
    </submittedName>
</protein>
<dbReference type="InterPro" id="IPR000515">
    <property type="entry name" value="MetI-like"/>
</dbReference>
<keyword evidence="2 6" id="KW-0813">Transport</keyword>
<sequence>MYKTEYSLRYFRRALPIYFMLLPGVLFFVIFKYVPMFGISIAFQEYNPFQGFWKSDWVGIEHFQRLFEEQQFLLLLKNTLLLNLLDIFVFFPAPILFAVLLNEVQLKWFKKSVQTIVYAPHFLSWVVIVGMTVLLFATQKGSINQQLAAWGFERIELMTDPVYFRLVWVLQNIWHGVGWSAIIFLAALAAVNPSLYEAAVVDGAGRLRQIWHITLPALRNVIVIVFIIRLGNFMDIGFEHIYLLQNPLNLSVSDVFDTYVYRNGIAKGEFSYSAAVGLFKSIVGLVMVIGANTIAKKMGQEGVY</sequence>
<dbReference type="CDD" id="cd06261">
    <property type="entry name" value="TM_PBP2"/>
    <property type="match status" value="1"/>
</dbReference>
<evidence type="ECO:0000313" key="9">
    <source>
        <dbReference type="Proteomes" id="UP001267290"/>
    </source>
</evidence>
<keyword evidence="5 6" id="KW-0472">Membrane</keyword>
<dbReference type="PANTHER" id="PTHR43496">
    <property type="entry name" value="PROTEIN LPLB"/>
    <property type="match status" value="1"/>
</dbReference>
<dbReference type="InterPro" id="IPR035906">
    <property type="entry name" value="MetI-like_sf"/>
</dbReference>
<evidence type="ECO:0000256" key="1">
    <source>
        <dbReference type="ARBA" id="ARBA00004141"/>
    </source>
</evidence>
<dbReference type="Proteomes" id="UP001267290">
    <property type="component" value="Unassembled WGS sequence"/>
</dbReference>
<feature type="transmembrane region" description="Helical" evidence="6">
    <location>
        <begin position="21"/>
        <end position="43"/>
    </location>
</feature>
<keyword evidence="9" id="KW-1185">Reference proteome</keyword>
<feature type="transmembrane region" description="Helical" evidence="6">
    <location>
        <begin position="217"/>
        <end position="238"/>
    </location>
</feature>
<organism evidence="8 9">
    <name type="scientific">Paenibacillus qinlingensis</name>
    <dbReference type="NCBI Taxonomy" id="1837343"/>
    <lineage>
        <taxon>Bacteria</taxon>
        <taxon>Bacillati</taxon>
        <taxon>Bacillota</taxon>
        <taxon>Bacilli</taxon>
        <taxon>Bacillales</taxon>
        <taxon>Paenibacillaceae</taxon>
        <taxon>Paenibacillus</taxon>
    </lineage>
</organism>
<feature type="transmembrane region" description="Helical" evidence="6">
    <location>
        <begin position="173"/>
        <end position="196"/>
    </location>
</feature>
<evidence type="ECO:0000256" key="2">
    <source>
        <dbReference type="ARBA" id="ARBA00022448"/>
    </source>
</evidence>
<comment type="similarity">
    <text evidence="6">Belongs to the binding-protein-dependent transport system permease family.</text>
</comment>
<dbReference type="SUPFAM" id="SSF161098">
    <property type="entry name" value="MetI-like"/>
    <property type="match status" value="1"/>
</dbReference>
<dbReference type="Gene3D" id="1.10.3720.10">
    <property type="entry name" value="MetI-like"/>
    <property type="match status" value="1"/>
</dbReference>
<feature type="domain" description="ABC transmembrane type-1" evidence="7">
    <location>
        <begin position="76"/>
        <end position="291"/>
    </location>
</feature>
<accession>A0ABU1P2W7</accession>
<feature type="transmembrane region" description="Helical" evidence="6">
    <location>
        <begin position="116"/>
        <end position="137"/>
    </location>
</feature>
<comment type="subcellular location">
    <subcellularLocation>
        <location evidence="6">Cell membrane</location>
        <topology evidence="6">Multi-pass membrane protein</topology>
    </subcellularLocation>
    <subcellularLocation>
        <location evidence="1">Membrane</location>
        <topology evidence="1">Multi-pass membrane protein</topology>
    </subcellularLocation>
</comment>
<reference evidence="8 9" key="1">
    <citation type="submission" date="2023-07" db="EMBL/GenBank/DDBJ databases">
        <title>Sorghum-associated microbial communities from plants grown in Nebraska, USA.</title>
        <authorList>
            <person name="Schachtman D."/>
        </authorList>
    </citation>
    <scope>NUCLEOTIDE SEQUENCE [LARGE SCALE GENOMIC DNA]</scope>
    <source>
        <strain evidence="8 9">CC258</strain>
    </source>
</reference>
<dbReference type="EMBL" id="JAVDSB010000013">
    <property type="protein sequence ID" value="MDR6553894.1"/>
    <property type="molecule type" value="Genomic_DNA"/>
</dbReference>
<name>A0ABU1P2W7_9BACL</name>
<evidence type="ECO:0000256" key="4">
    <source>
        <dbReference type="ARBA" id="ARBA00022989"/>
    </source>
</evidence>
<evidence type="ECO:0000256" key="5">
    <source>
        <dbReference type="ARBA" id="ARBA00023136"/>
    </source>
</evidence>
<feature type="transmembrane region" description="Helical" evidence="6">
    <location>
        <begin position="270"/>
        <end position="291"/>
    </location>
</feature>
<keyword evidence="4 6" id="KW-1133">Transmembrane helix</keyword>
<proteinExistence type="inferred from homology"/>
<evidence type="ECO:0000313" key="8">
    <source>
        <dbReference type="EMBL" id="MDR6553894.1"/>
    </source>
</evidence>
<gene>
    <name evidence="8" type="ORF">J2736_005104</name>
</gene>
<dbReference type="Pfam" id="PF00528">
    <property type="entry name" value="BPD_transp_1"/>
    <property type="match status" value="1"/>
</dbReference>
<evidence type="ECO:0000256" key="3">
    <source>
        <dbReference type="ARBA" id="ARBA00022692"/>
    </source>
</evidence>
<comment type="caution">
    <text evidence="8">The sequence shown here is derived from an EMBL/GenBank/DDBJ whole genome shotgun (WGS) entry which is preliminary data.</text>
</comment>
<feature type="transmembrane region" description="Helical" evidence="6">
    <location>
        <begin position="80"/>
        <end position="104"/>
    </location>
</feature>
<dbReference type="PANTHER" id="PTHR43496:SF1">
    <property type="entry name" value="POLYGALACTURONAN_RHAMNOGALACTURONAN TRANSPORT SYSTEM PERMEASE PROTEIN YTEP"/>
    <property type="match status" value="1"/>
</dbReference>
<dbReference type="PROSITE" id="PS50928">
    <property type="entry name" value="ABC_TM1"/>
    <property type="match status" value="1"/>
</dbReference>
<keyword evidence="3 6" id="KW-0812">Transmembrane</keyword>